<evidence type="ECO:0000313" key="5">
    <source>
        <dbReference type="Proteomes" id="UP000887565"/>
    </source>
</evidence>
<feature type="signal peptide" evidence="3">
    <location>
        <begin position="1"/>
        <end position="23"/>
    </location>
</feature>
<feature type="chain" id="PRO_5037203488" evidence="3">
    <location>
        <begin position="24"/>
        <end position="97"/>
    </location>
</feature>
<dbReference type="SUPFAM" id="SSF49854">
    <property type="entry name" value="Spermadhesin, CUB domain"/>
    <property type="match status" value="1"/>
</dbReference>
<dbReference type="AlphaFoldDB" id="A0A915LBA0"/>
<name>A0A915LBA0_ROMCU</name>
<accession>A0A915LBA0</accession>
<dbReference type="WBParaSite" id="nRc.2.0.1.t48122-RA">
    <property type="protein sequence ID" value="nRc.2.0.1.t48122-RA"/>
    <property type="gene ID" value="nRc.2.0.1.g48122"/>
</dbReference>
<dbReference type="InterPro" id="IPR000859">
    <property type="entry name" value="CUB_dom"/>
</dbReference>
<comment type="caution">
    <text evidence="2">Lacks conserved residue(s) required for the propagation of feature annotation.</text>
</comment>
<dbReference type="CDD" id="cd00041">
    <property type="entry name" value="CUB"/>
    <property type="match status" value="1"/>
</dbReference>
<dbReference type="Proteomes" id="UP000887565">
    <property type="component" value="Unplaced"/>
</dbReference>
<keyword evidence="3" id="KW-0732">Signal</keyword>
<feature type="domain" description="CUB" evidence="4">
    <location>
        <begin position="33"/>
        <end position="97"/>
    </location>
</feature>
<protein>
    <submittedName>
        <fullName evidence="6">CUB domain-containing protein</fullName>
    </submittedName>
</protein>
<evidence type="ECO:0000313" key="6">
    <source>
        <dbReference type="WBParaSite" id="nRc.2.0.1.t48122-RA"/>
    </source>
</evidence>
<sequence>MLIQMYFDTVAQLLKTLLGGAVACNIGQYRGTCECIIFDGWSGKTSNGTFSSPDFPTPYEPNLNCLLYVFKTIKGNVVELTFEKFELQPPKENGNSR</sequence>
<proteinExistence type="predicted"/>
<dbReference type="OMA" id="HQIVELM"/>
<evidence type="ECO:0000256" key="2">
    <source>
        <dbReference type="PROSITE-ProRule" id="PRU00059"/>
    </source>
</evidence>
<evidence type="ECO:0000256" key="1">
    <source>
        <dbReference type="ARBA" id="ARBA00023157"/>
    </source>
</evidence>
<keyword evidence="5" id="KW-1185">Reference proteome</keyword>
<reference evidence="6" key="1">
    <citation type="submission" date="2022-11" db="UniProtKB">
        <authorList>
            <consortium name="WormBaseParasite"/>
        </authorList>
    </citation>
    <scope>IDENTIFICATION</scope>
</reference>
<keyword evidence="1" id="KW-1015">Disulfide bond</keyword>
<organism evidence="5 6">
    <name type="scientific">Romanomermis culicivorax</name>
    <name type="common">Nematode worm</name>
    <dbReference type="NCBI Taxonomy" id="13658"/>
    <lineage>
        <taxon>Eukaryota</taxon>
        <taxon>Metazoa</taxon>
        <taxon>Ecdysozoa</taxon>
        <taxon>Nematoda</taxon>
        <taxon>Enoplea</taxon>
        <taxon>Dorylaimia</taxon>
        <taxon>Mermithida</taxon>
        <taxon>Mermithoidea</taxon>
        <taxon>Mermithidae</taxon>
        <taxon>Romanomermis</taxon>
    </lineage>
</organism>
<dbReference type="InterPro" id="IPR035914">
    <property type="entry name" value="Sperma_CUB_dom_sf"/>
</dbReference>
<dbReference type="Gene3D" id="2.60.120.290">
    <property type="entry name" value="Spermadhesin, CUB domain"/>
    <property type="match status" value="1"/>
</dbReference>
<dbReference type="Pfam" id="PF00431">
    <property type="entry name" value="CUB"/>
    <property type="match status" value="1"/>
</dbReference>
<evidence type="ECO:0000256" key="3">
    <source>
        <dbReference type="SAM" id="SignalP"/>
    </source>
</evidence>
<evidence type="ECO:0000259" key="4">
    <source>
        <dbReference type="PROSITE" id="PS01180"/>
    </source>
</evidence>
<dbReference type="PROSITE" id="PS01180">
    <property type="entry name" value="CUB"/>
    <property type="match status" value="1"/>
</dbReference>